<gene>
    <name evidence="1" type="ORF">J2Z40_002426</name>
</gene>
<keyword evidence="2" id="KW-1185">Reference proteome</keyword>
<dbReference type="EMBL" id="JAGIKZ010000013">
    <property type="protein sequence ID" value="MBP2241853.1"/>
    <property type="molecule type" value="Genomic_DNA"/>
</dbReference>
<reference evidence="1 2" key="1">
    <citation type="submission" date="2021-03" db="EMBL/GenBank/DDBJ databases">
        <title>Genomic Encyclopedia of Type Strains, Phase IV (KMG-IV): sequencing the most valuable type-strain genomes for metagenomic binning, comparative biology and taxonomic classification.</title>
        <authorList>
            <person name="Goeker M."/>
        </authorList>
    </citation>
    <scope>NUCLEOTIDE SEQUENCE [LARGE SCALE GENOMIC DNA]</scope>
    <source>
        <strain evidence="1 2">DSM 26675</strain>
    </source>
</reference>
<organism evidence="1 2">
    <name type="scientific">Cytobacillus eiseniae</name>
    <dbReference type="NCBI Taxonomy" id="762947"/>
    <lineage>
        <taxon>Bacteria</taxon>
        <taxon>Bacillati</taxon>
        <taxon>Bacillota</taxon>
        <taxon>Bacilli</taxon>
        <taxon>Bacillales</taxon>
        <taxon>Bacillaceae</taxon>
        <taxon>Cytobacillus</taxon>
    </lineage>
</organism>
<dbReference type="Pfam" id="PF12389">
    <property type="entry name" value="Peptidase_M73"/>
    <property type="match status" value="1"/>
</dbReference>
<dbReference type="NCBIfam" id="TIGR04088">
    <property type="entry name" value="cognate_SipW"/>
    <property type="match status" value="1"/>
</dbReference>
<evidence type="ECO:0000313" key="2">
    <source>
        <dbReference type="Proteomes" id="UP001519293"/>
    </source>
</evidence>
<proteinExistence type="predicted"/>
<sequence>MSVKKKLGLGIAAAALGISLVGGGTFAYFSDTEVSNNTFAAGTLDLAVNPSVVIDVDNLKPGDVMVREFALENNGSLDISTIDLATAYNVVDANGDNTDDFGKHIKVLFLENADKTGDGWVIGDYNDIISETTLYDLQNMTPDAVENLNHWITELLGLGGEDSGLAAGATDSMYVAFEFVDNEKDQNEFQGDALELEWTFTAHQTEGEER</sequence>
<name>A0ABS4RGF9_9BACI</name>
<protein>
    <submittedName>
        <fullName evidence="1">Spore coat-associated protein N</fullName>
    </submittedName>
</protein>
<dbReference type="InterPro" id="IPR022121">
    <property type="entry name" value="Peptidase_M73_camelysin"/>
</dbReference>
<evidence type="ECO:0000313" key="1">
    <source>
        <dbReference type="EMBL" id="MBP2241853.1"/>
    </source>
</evidence>
<dbReference type="Proteomes" id="UP001519293">
    <property type="component" value="Unassembled WGS sequence"/>
</dbReference>
<comment type="caution">
    <text evidence="1">The sequence shown here is derived from an EMBL/GenBank/DDBJ whole genome shotgun (WGS) entry which is preliminary data.</text>
</comment>
<accession>A0ABS4RGF9</accession>
<dbReference type="RefSeq" id="WP_066391677.1">
    <property type="nucleotide sequence ID" value="NZ_JAGIKZ010000013.1"/>
</dbReference>
<dbReference type="InterPro" id="IPR023833">
    <property type="entry name" value="Signal_pept_SipW-depend-type"/>
</dbReference>